<dbReference type="InterPro" id="IPR046960">
    <property type="entry name" value="PPR_At4g14850-like_plant"/>
</dbReference>
<sequence length="166" mass="18712">MIACLEKQGHSSEAIKLFYLMRHTGVEPNQFIFSSVVSAAAESGDLLYGENIHACIFKFGFESDVSVSNALIRMYIKNGCVDDGYRVFETMTWPDLVSWNTLLSGFQDYGYSDQDQMFSARCLSKDLGQILMIIGFAQTEKEEKPIKFLNSMQQEGVRPNEFTVTG</sequence>
<evidence type="ECO:0000313" key="4">
    <source>
        <dbReference type="Proteomes" id="UP000289738"/>
    </source>
</evidence>
<name>A0A445ED90_ARAHY</name>
<keyword evidence="1" id="KW-0677">Repeat</keyword>
<keyword evidence="4" id="KW-1185">Reference proteome</keyword>
<dbReference type="AlphaFoldDB" id="A0A445ED90"/>
<dbReference type="EMBL" id="SDMP01000002">
    <property type="protein sequence ID" value="RYR73303.1"/>
    <property type="molecule type" value="Genomic_DNA"/>
</dbReference>
<evidence type="ECO:0000313" key="3">
    <source>
        <dbReference type="EMBL" id="RYR73303.1"/>
    </source>
</evidence>
<dbReference type="InterPro" id="IPR011990">
    <property type="entry name" value="TPR-like_helical_dom_sf"/>
</dbReference>
<dbReference type="Proteomes" id="UP000289738">
    <property type="component" value="Chromosome A02"/>
</dbReference>
<evidence type="ECO:0008006" key="5">
    <source>
        <dbReference type="Google" id="ProtNLM"/>
    </source>
</evidence>
<accession>A0A445ED90</accession>
<feature type="repeat" description="PPR" evidence="2">
    <location>
        <begin position="64"/>
        <end position="98"/>
    </location>
</feature>
<dbReference type="NCBIfam" id="TIGR00756">
    <property type="entry name" value="PPR"/>
    <property type="match status" value="2"/>
</dbReference>
<dbReference type="Pfam" id="PF01535">
    <property type="entry name" value="PPR"/>
    <property type="match status" value="3"/>
</dbReference>
<gene>
    <name evidence="3" type="ORF">Ahy_A02g007656</name>
</gene>
<comment type="caution">
    <text evidence="3">The sequence shown here is derived from an EMBL/GenBank/DDBJ whole genome shotgun (WGS) entry which is preliminary data.</text>
</comment>
<dbReference type="InterPro" id="IPR002885">
    <property type="entry name" value="PPR_rpt"/>
</dbReference>
<dbReference type="GO" id="GO:0009451">
    <property type="term" value="P:RNA modification"/>
    <property type="evidence" value="ECO:0007669"/>
    <property type="project" value="InterPro"/>
</dbReference>
<proteinExistence type="predicted"/>
<organism evidence="3 4">
    <name type="scientific">Arachis hypogaea</name>
    <name type="common">Peanut</name>
    <dbReference type="NCBI Taxonomy" id="3818"/>
    <lineage>
        <taxon>Eukaryota</taxon>
        <taxon>Viridiplantae</taxon>
        <taxon>Streptophyta</taxon>
        <taxon>Embryophyta</taxon>
        <taxon>Tracheophyta</taxon>
        <taxon>Spermatophyta</taxon>
        <taxon>Magnoliopsida</taxon>
        <taxon>eudicotyledons</taxon>
        <taxon>Gunneridae</taxon>
        <taxon>Pentapetalae</taxon>
        <taxon>rosids</taxon>
        <taxon>fabids</taxon>
        <taxon>Fabales</taxon>
        <taxon>Fabaceae</taxon>
        <taxon>Papilionoideae</taxon>
        <taxon>50 kb inversion clade</taxon>
        <taxon>dalbergioids sensu lato</taxon>
        <taxon>Dalbergieae</taxon>
        <taxon>Pterocarpus clade</taxon>
        <taxon>Arachis</taxon>
    </lineage>
</organism>
<protein>
    <recommendedName>
        <fullName evidence="5">Pentatricopeptide repeat-containing protein</fullName>
    </recommendedName>
</protein>
<evidence type="ECO:0000256" key="1">
    <source>
        <dbReference type="ARBA" id="ARBA00022737"/>
    </source>
</evidence>
<dbReference type="PROSITE" id="PS51375">
    <property type="entry name" value="PPR"/>
    <property type="match status" value="2"/>
</dbReference>
<evidence type="ECO:0000256" key="2">
    <source>
        <dbReference type="PROSITE-ProRule" id="PRU00708"/>
    </source>
</evidence>
<dbReference type="GO" id="GO:0003723">
    <property type="term" value="F:RNA binding"/>
    <property type="evidence" value="ECO:0007669"/>
    <property type="project" value="InterPro"/>
</dbReference>
<dbReference type="PANTHER" id="PTHR47926:SF533">
    <property type="entry name" value="DYW DOMAIN-CONTAINING PROTEIN"/>
    <property type="match status" value="1"/>
</dbReference>
<feature type="repeat" description="PPR" evidence="2">
    <location>
        <begin position="1"/>
        <end position="28"/>
    </location>
</feature>
<dbReference type="PANTHER" id="PTHR47926">
    <property type="entry name" value="PENTATRICOPEPTIDE REPEAT-CONTAINING PROTEIN"/>
    <property type="match status" value="1"/>
</dbReference>
<dbReference type="Gene3D" id="1.25.40.10">
    <property type="entry name" value="Tetratricopeptide repeat domain"/>
    <property type="match status" value="1"/>
</dbReference>
<reference evidence="3 4" key="1">
    <citation type="submission" date="2019-01" db="EMBL/GenBank/DDBJ databases">
        <title>Sequencing of cultivated peanut Arachis hypogaea provides insights into genome evolution and oil improvement.</title>
        <authorList>
            <person name="Chen X."/>
        </authorList>
    </citation>
    <scope>NUCLEOTIDE SEQUENCE [LARGE SCALE GENOMIC DNA]</scope>
    <source>
        <strain evidence="4">cv. Fuhuasheng</strain>
        <tissue evidence="3">Leaves</tissue>
    </source>
</reference>